<sequence>MTTWHACASRKTSTYTIKDPGGFRVGDVVEMGFALVAFNLCPTSELIQGQDCQRRDACPKSGSRQARQNPVVKKQFELYEMSSDDEDYPETKKHMAMLKMEEDGRHVSKCRRRRGSD</sequence>
<comment type="caution">
    <text evidence="1">The sequence shown here is derived from an EMBL/GenBank/DDBJ whole genome shotgun (WGS) entry which is preliminary data.</text>
</comment>
<organism evidence="1 2">
    <name type="scientific">Mycena rosella</name>
    <name type="common">Pink bonnet</name>
    <name type="synonym">Agaricus rosellus</name>
    <dbReference type="NCBI Taxonomy" id="1033263"/>
    <lineage>
        <taxon>Eukaryota</taxon>
        <taxon>Fungi</taxon>
        <taxon>Dikarya</taxon>
        <taxon>Basidiomycota</taxon>
        <taxon>Agaricomycotina</taxon>
        <taxon>Agaricomycetes</taxon>
        <taxon>Agaricomycetidae</taxon>
        <taxon>Agaricales</taxon>
        <taxon>Marasmiineae</taxon>
        <taxon>Mycenaceae</taxon>
        <taxon>Mycena</taxon>
    </lineage>
</organism>
<proteinExistence type="predicted"/>
<dbReference type="Proteomes" id="UP001221757">
    <property type="component" value="Unassembled WGS sequence"/>
</dbReference>
<protein>
    <submittedName>
        <fullName evidence="1">Uncharacterized protein</fullName>
    </submittedName>
</protein>
<reference evidence="1" key="1">
    <citation type="submission" date="2023-03" db="EMBL/GenBank/DDBJ databases">
        <title>Massive genome expansion in bonnet fungi (Mycena s.s.) driven by repeated elements and novel gene families across ecological guilds.</title>
        <authorList>
            <consortium name="Lawrence Berkeley National Laboratory"/>
            <person name="Harder C.B."/>
            <person name="Miyauchi S."/>
            <person name="Viragh M."/>
            <person name="Kuo A."/>
            <person name="Thoen E."/>
            <person name="Andreopoulos B."/>
            <person name="Lu D."/>
            <person name="Skrede I."/>
            <person name="Drula E."/>
            <person name="Henrissat B."/>
            <person name="Morin E."/>
            <person name="Kohler A."/>
            <person name="Barry K."/>
            <person name="LaButti K."/>
            <person name="Morin E."/>
            <person name="Salamov A."/>
            <person name="Lipzen A."/>
            <person name="Mereny Z."/>
            <person name="Hegedus B."/>
            <person name="Baldrian P."/>
            <person name="Stursova M."/>
            <person name="Weitz H."/>
            <person name="Taylor A."/>
            <person name="Grigoriev I.V."/>
            <person name="Nagy L.G."/>
            <person name="Martin F."/>
            <person name="Kauserud H."/>
        </authorList>
    </citation>
    <scope>NUCLEOTIDE SEQUENCE</scope>
    <source>
        <strain evidence="1">CBHHK067</strain>
    </source>
</reference>
<name>A0AAD7MCI5_MYCRO</name>
<accession>A0AAD7MCI5</accession>
<gene>
    <name evidence="1" type="ORF">B0H17DRAFT_1123652</name>
</gene>
<evidence type="ECO:0000313" key="2">
    <source>
        <dbReference type="Proteomes" id="UP001221757"/>
    </source>
</evidence>
<evidence type="ECO:0000313" key="1">
    <source>
        <dbReference type="EMBL" id="KAJ7710511.1"/>
    </source>
</evidence>
<dbReference type="AlphaFoldDB" id="A0AAD7MCI5"/>
<dbReference type="EMBL" id="JARKIE010000001">
    <property type="protein sequence ID" value="KAJ7710511.1"/>
    <property type="molecule type" value="Genomic_DNA"/>
</dbReference>
<keyword evidence="2" id="KW-1185">Reference proteome</keyword>